<evidence type="ECO:0000256" key="1">
    <source>
        <dbReference type="SAM" id="MobiDB-lite"/>
    </source>
</evidence>
<dbReference type="GO" id="GO:0030288">
    <property type="term" value="C:outer membrane-bounded periplasmic space"/>
    <property type="evidence" value="ECO:0007669"/>
    <property type="project" value="TreeGrafter"/>
</dbReference>
<dbReference type="InterPro" id="IPR002591">
    <property type="entry name" value="Phosphodiest/P_Trfase"/>
</dbReference>
<dbReference type="GO" id="GO:0008768">
    <property type="term" value="F:UDP-sugar diphosphatase activity"/>
    <property type="evidence" value="ECO:0007669"/>
    <property type="project" value="TreeGrafter"/>
</dbReference>
<proteinExistence type="predicted"/>
<dbReference type="GO" id="GO:0009166">
    <property type="term" value="P:nucleotide catabolic process"/>
    <property type="evidence" value="ECO:0007669"/>
    <property type="project" value="InterPro"/>
</dbReference>
<dbReference type="GO" id="GO:0008253">
    <property type="term" value="F:5'-nucleotidase activity"/>
    <property type="evidence" value="ECO:0007669"/>
    <property type="project" value="UniProtKB-EC"/>
</dbReference>
<feature type="region of interest" description="Disordered" evidence="1">
    <location>
        <begin position="467"/>
        <end position="494"/>
    </location>
</feature>
<organism evidence="2">
    <name type="scientific">uncultured Thermomicrobiales bacterium</name>
    <dbReference type="NCBI Taxonomy" id="1645740"/>
    <lineage>
        <taxon>Bacteria</taxon>
        <taxon>Pseudomonadati</taxon>
        <taxon>Thermomicrobiota</taxon>
        <taxon>Thermomicrobia</taxon>
        <taxon>Thermomicrobiales</taxon>
        <taxon>environmental samples</taxon>
    </lineage>
</organism>
<feature type="non-terminal residue" evidence="2">
    <location>
        <position position="1"/>
    </location>
</feature>
<sequence>SLPTFADLLESGVRGDNGMLQAFPPNTGTGWHTLATGTWPSEHGSTNNTFHRTGEADFNNRTSAYQPAVLQADTLAQAAERAGKTVAAVEWVGARGYDPPLQGPVVDFRTFYSDRGVLLNYDLPGGQEGADRFGVTYQRVDLEPAEGWSNVPESFSPARQQTLIQTNDAFPEEDNTDRAFELYLYDSTDDDAENYDRVLVVEGAAPAADDGSATPPAGASPVAGAKDGSAAVADLAAGEWADVKVRLTGSRDGQTAGFYLKAIDLAPDLSRFRIYYTSVARANATFNGCDYAPDCAAPTGFEETLNADFPSATAADFAPLEAGIVDEETYVEQGLKWRDAHQAYLAHIVEDLGVEPDLLLLGSPVTDEFSHQFLGLISPTEPGGATNPYYDDLLADGTPDNRVEAREGFIRGAYELADETLGAARDLMGEAAVFATSDHGFAPAYYAVNANLVLQQAGLVDTEQLSNCRIPEPDPDAATPDPESDEPPSGPAAKACWAGGTAQIYLNVVDRDPTGTVPEDEYEAVRDRVVAAFEGIADPNNPDAAVVARVFRKEELRDVAGTDALHPTRSGDVVVTLNPPYQFDAAVAGEVVAPSAFFGQHGFLPDLVDLEANVNLRATFVAAGPGIAEGDPVPGVRAIDVAPTVAFLLGIPGPQNARGQILYSILEGGERYREATILDVSDFHGQLVPLSAAADDLDDDGADNPSIGVGGAAFLKPWFDAYRNDAPHGAIVVTAGDAVGATPPISAFFGDEPTVELMTAIGFDADGLGNHNFDVSAENMFGRLAPLAGFPYLSVNLVPSGGGDPPAATLATPGAGTPVAGAAGFAPSTTFDFGGATLGLIGFSNTDIPNLTRPGALGPYEVIDPIAPITDEAARLREAGATIVVAMGHSGATGGDLTDPTGPVVDL</sequence>
<dbReference type="Gene3D" id="3.40.720.10">
    <property type="entry name" value="Alkaline Phosphatase, subunit A"/>
    <property type="match status" value="2"/>
</dbReference>
<dbReference type="PANTHER" id="PTHR11575:SF24">
    <property type="entry name" value="5'-NUCLEOTIDASE"/>
    <property type="match status" value="1"/>
</dbReference>
<dbReference type="PANTHER" id="PTHR11575">
    <property type="entry name" value="5'-NUCLEOTIDASE-RELATED"/>
    <property type="match status" value="1"/>
</dbReference>
<feature type="non-terminal residue" evidence="2">
    <location>
        <position position="907"/>
    </location>
</feature>
<dbReference type="InterPro" id="IPR017850">
    <property type="entry name" value="Alkaline_phosphatase_core_sf"/>
</dbReference>
<dbReference type="Gene3D" id="3.60.21.10">
    <property type="match status" value="1"/>
</dbReference>
<reference evidence="2" key="1">
    <citation type="submission" date="2020-02" db="EMBL/GenBank/DDBJ databases">
        <authorList>
            <person name="Meier V. D."/>
        </authorList>
    </citation>
    <scope>NUCLEOTIDE SEQUENCE</scope>
    <source>
        <strain evidence="2">AVDCRST_MAG73</strain>
    </source>
</reference>
<name>A0A6J4UUF0_9BACT</name>
<dbReference type="AlphaFoldDB" id="A0A6J4UUF0"/>
<protein>
    <submittedName>
        <fullName evidence="2">5'-nucleotidase</fullName>
        <ecNumber evidence="2">3.1.3.5</ecNumber>
    </submittedName>
</protein>
<dbReference type="SUPFAM" id="SSF53649">
    <property type="entry name" value="Alkaline phosphatase-like"/>
    <property type="match status" value="2"/>
</dbReference>
<dbReference type="EMBL" id="CADCWE010000230">
    <property type="protein sequence ID" value="CAA9558709.1"/>
    <property type="molecule type" value="Genomic_DNA"/>
</dbReference>
<accession>A0A6J4UUF0</accession>
<dbReference type="Pfam" id="PF01663">
    <property type="entry name" value="Phosphodiest"/>
    <property type="match status" value="2"/>
</dbReference>
<keyword evidence="2" id="KW-0378">Hydrolase</keyword>
<feature type="region of interest" description="Disordered" evidence="1">
    <location>
        <begin position="206"/>
        <end position="225"/>
    </location>
</feature>
<dbReference type="SUPFAM" id="SSF56300">
    <property type="entry name" value="Metallo-dependent phosphatases"/>
    <property type="match status" value="1"/>
</dbReference>
<dbReference type="InterPro" id="IPR029052">
    <property type="entry name" value="Metallo-depent_PP-like"/>
</dbReference>
<dbReference type="InterPro" id="IPR006179">
    <property type="entry name" value="5_nucleotidase/apyrase"/>
</dbReference>
<dbReference type="EC" id="3.1.3.5" evidence="2"/>
<evidence type="ECO:0000313" key="2">
    <source>
        <dbReference type="EMBL" id="CAA9558709.1"/>
    </source>
</evidence>
<gene>
    <name evidence="2" type="ORF">AVDCRST_MAG73-3438</name>
</gene>